<dbReference type="OrthoDB" id="5397734at2759"/>
<name>A0A5M8PL20_9LECA</name>
<accession>A0A5M8PL20</accession>
<dbReference type="Proteomes" id="UP000324767">
    <property type="component" value="Unassembled WGS sequence"/>
</dbReference>
<proteinExistence type="predicted"/>
<dbReference type="AlphaFoldDB" id="A0A5M8PL20"/>
<sequence>MQCGAASFTVARETEETFQVRRAEIESILVGLKIDGYDSPRLQIWQTQVDSTAEIFNAETEIDDFLVQPGETEDTSKFDEPRSSLIITGSKMKIGMADSQGLRIWQMQVDTTAETSNPETEIDDF</sequence>
<evidence type="ECO:0000313" key="2">
    <source>
        <dbReference type="Proteomes" id="UP000324767"/>
    </source>
</evidence>
<gene>
    <name evidence="1" type="ORF">FRX48_05592</name>
</gene>
<comment type="caution">
    <text evidence="1">The sequence shown here is derived from an EMBL/GenBank/DDBJ whole genome shotgun (WGS) entry which is preliminary data.</text>
</comment>
<protein>
    <submittedName>
        <fullName evidence="1">Uncharacterized protein</fullName>
    </submittedName>
</protein>
<evidence type="ECO:0000313" key="1">
    <source>
        <dbReference type="EMBL" id="KAA6410171.1"/>
    </source>
</evidence>
<dbReference type="EMBL" id="VXIT01000009">
    <property type="protein sequence ID" value="KAA6410171.1"/>
    <property type="molecule type" value="Genomic_DNA"/>
</dbReference>
<organism evidence="1 2">
    <name type="scientific">Lasallia pustulata</name>
    <dbReference type="NCBI Taxonomy" id="136370"/>
    <lineage>
        <taxon>Eukaryota</taxon>
        <taxon>Fungi</taxon>
        <taxon>Dikarya</taxon>
        <taxon>Ascomycota</taxon>
        <taxon>Pezizomycotina</taxon>
        <taxon>Lecanoromycetes</taxon>
        <taxon>OSLEUM clade</taxon>
        <taxon>Umbilicariomycetidae</taxon>
        <taxon>Umbilicariales</taxon>
        <taxon>Umbilicariaceae</taxon>
        <taxon>Lasallia</taxon>
    </lineage>
</organism>
<reference evidence="1 2" key="1">
    <citation type="submission" date="2019-09" db="EMBL/GenBank/DDBJ databases">
        <title>The hologenome of the rock-dwelling lichen Lasallia pustulata.</title>
        <authorList>
            <person name="Greshake Tzovaras B."/>
            <person name="Segers F."/>
            <person name="Bicker A."/>
            <person name="Dal Grande F."/>
            <person name="Otte J."/>
            <person name="Hankeln T."/>
            <person name="Schmitt I."/>
            <person name="Ebersberger I."/>
        </authorList>
    </citation>
    <scope>NUCLEOTIDE SEQUENCE [LARGE SCALE GENOMIC DNA]</scope>
    <source>
        <strain evidence="1">A1-1</strain>
    </source>
</reference>